<evidence type="ECO:0000313" key="2">
    <source>
        <dbReference type="EMBL" id="EQD39913.1"/>
    </source>
</evidence>
<name>T0Z468_9ZZZZ</name>
<reference evidence="2" key="1">
    <citation type="submission" date="2013-08" db="EMBL/GenBank/DDBJ databases">
        <authorList>
            <person name="Mendez C."/>
            <person name="Richter M."/>
            <person name="Ferrer M."/>
            <person name="Sanchez J."/>
        </authorList>
    </citation>
    <scope>NUCLEOTIDE SEQUENCE</scope>
</reference>
<feature type="region of interest" description="Disordered" evidence="1">
    <location>
        <begin position="92"/>
        <end position="116"/>
    </location>
</feature>
<dbReference type="AlphaFoldDB" id="T0Z468"/>
<sequence length="116" mass="12843">MGSPRQRSDPVFLRAWRLRKESVMSDQDSIPPSFGYAGLAILLQRSVGSLQADMCRKPHTLPPACRIPGTKQPIWLRADVLAWLAKFRAQPVAKDKREVGRPRKTPSAAPQQGGGQ</sequence>
<proteinExistence type="predicted"/>
<protein>
    <recommendedName>
        <fullName evidence="3">Prophage CP4-57 regulatory</fullName>
    </recommendedName>
</protein>
<evidence type="ECO:0008006" key="3">
    <source>
        <dbReference type="Google" id="ProtNLM"/>
    </source>
</evidence>
<gene>
    <name evidence="2" type="ORF">B1B_15171</name>
</gene>
<reference evidence="2" key="2">
    <citation type="journal article" date="2014" name="ISME J.">
        <title>Microbial stratification in low pH oxic and suboxic macroscopic growths along an acid mine drainage.</title>
        <authorList>
            <person name="Mendez-Garcia C."/>
            <person name="Mesa V."/>
            <person name="Sprenger R.R."/>
            <person name="Richter M."/>
            <person name="Diez M.S."/>
            <person name="Solano J."/>
            <person name="Bargiela R."/>
            <person name="Golyshina O.V."/>
            <person name="Manteca A."/>
            <person name="Ramos J.L."/>
            <person name="Gallego J.R."/>
            <person name="Llorente I."/>
            <person name="Martins Dos Santos V.A."/>
            <person name="Jensen O.N."/>
            <person name="Pelaez A.I."/>
            <person name="Sanchez J."/>
            <person name="Ferrer M."/>
        </authorList>
    </citation>
    <scope>NUCLEOTIDE SEQUENCE</scope>
</reference>
<accession>T0Z468</accession>
<organism evidence="2">
    <name type="scientific">mine drainage metagenome</name>
    <dbReference type="NCBI Taxonomy" id="410659"/>
    <lineage>
        <taxon>unclassified sequences</taxon>
        <taxon>metagenomes</taxon>
        <taxon>ecological metagenomes</taxon>
    </lineage>
</organism>
<evidence type="ECO:0000256" key="1">
    <source>
        <dbReference type="SAM" id="MobiDB-lite"/>
    </source>
</evidence>
<comment type="caution">
    <text evidence="2">The sequence shown here is derived from an EMBL/GenBank/DDBJ whole genome shotgun (WGS) entry which is preliminary data.</text>
</comment>
<dbReference type="EMBL" id="AUZY01010089">
    <property type="protein sequence ID" value="EQD39913.1"/>
    <property type="molecule type" value="Genomic_DNA"/>
</dbReference>